<dbReference type="Proteomes" id="UP000231987">
    <property type="component" value="Unassembled WGS sequence"/>
</dbReference>
<protein>
    <recommendedName>
        <fullName evidence="3">IraD/Gp25-like domain-containing protein</fullName>
    </recommendedName>
</protein>
<evidence type="ECO:0000313" key="2">
    <source>
        <dbReference type="Proteomes" id="UP000231987"/>
    </source>
</evidence>
<comment type="caution">
    <text evidence="1">The sequence shown here is derived from an EMBL/GenBank/DDBJ whole genome shotgun (WGS) entry which is preliminary data.</text>
</comment>
<dbReference type="EMBL" id="NJGD01000038">
    <property type="protein sequence ID" value="PJR08733.1"/>
    <property type="molecule type" value="Genomic_DNA"/>
</dbReference>
<evidence type="ECO:0008006" key="3">
    <source>
        <dbReference type="Google" id="ProtNLM"/>
    </source>
</evidence>
<evidence type="ECO:0000313" key="1">
    <source>
        <dbReference type="EMBL" id="PJR08733.1"/>
    </source>
</evidence>
<proteinExistence type="predicted"/>
<dbReference type="RefSeq" id="WP_100675042.1">
    <property type="nucleotide sequence ID" value="NZ_NJGD01000038.1"/>
</dbReference>
<name>A0A2J0YTD7_RHIML</name>
<sequence>MIKPIASASRILGKGLALVATDPGEDIGLDIAFAGRDLAWVSGHDALTQDLRVALCTGLGTDPLSTGFGSDAFAAMAEETDTLMQLERIRVAIIRVLRSDPRISRIVEVRINGEPRPFAAERTTSLSITAVFETTLRDFATITVEGLPDA</sequence>
<gene>
    <name evidence="1" type="ORF">CEJ86_32455</name>
</gene>
<accession>A0A2J0YTD7</accession>
<dbReference type="Gene3D" id="3.10.450.40">
    <property type="match status" value="1"/>
</dbReference>
<dbReference type="AlphaFoldDB" id="A0A2J0YTD7"/>
<reference evidence="1 2" key="1">
    <citation type="submission" date="2017-06" db="EMBL/GenBank/DDBJ databases">
        <title>Ensifer strains isolated from leguminous trees and herbs display diverse denitrification phenotypes with some acting as strong N2O sinks.</title>
        <authorList>
            <person name="Woliy K."/>
            <person name="Mania D."/>
            <person name="Bakken L.R."/>
            <person name="Frostegard A."/>
        </authorList>
    </citation>
    <scope>NUCLEOTIDE SEQUENCE [LARGE SCALE GENOMIC DNA]</scope>
    <source>
        <strain evidence="1 2">AC50a</strain>
    </source>
</reference>
<dbReference type="SUPFAM" id="SSF160719">
    <property type="entry name" value="gpW/gp25-like"/>
    <property type="match status" value="1"/>
</dbReference>
<organism evidence="1 2">
    <name type="scientific">Rhizobium meliloti</name>
    <name type="common">Ensifer meliloti</name>
    <name type="synonym">Sinorhizobium meliloti</name>
    <dbReference type="NCBI Taxonomy" id="382"/>
    <lineage>
        <taxon>Bacteria</taxon>
        <taxon>Pseudomonadati</taxon>
        <taxon>Pseudomonadota</taxon>
        <taxon>Alphaproteobacteria</taxon>
        <taxon>Hyphomicrobiales</taxon>
        <taxon>Rhizobiaceae</taxon>
        <taxon>Sinorhizobium/Ensifer group</taxon>
        <taxon>Sinorhizobium</taxon>
    </lineage>
</organism>